<feature type="transmembrane region" description="Helical" evidence="13">
    <location>
        <begin position="171"/>
        <end position="190"/>
    </location>
</feature>
<feature type="transmembrane region" description="Helical" evidence="13">
    <location>
        <begin position="195"/>
        <end position="212"/>
    </location>
</feature>
<evidence type="ECO:0000256" key="8">
    <source>
        <dbReference type="ARBA" id="ARBA00022692"/>
    </source>
</evidence>
<feature type="transmembrane region" description="Helical" evidence="13">
    <location>
        <begin position="340"/>
        <end position="364"/>
    </location>
</feature>
<feature type="transmembrane region" description="Helical" evidence="13">
    <location>
        <begin position="266"/>
        <end position="283"/>
    </location>
</feature>
<dbReference type="Proteomes" id="UP000294257">
    <property type="component" value="Unassembled WGS sequence"/>
</dbReference>
<dbReference type="GO" id="GO:0005886">
    <property type="term" value="C:plasma membrane"/>
    <property type="evidence" value="ECO:0007669"/>
    <property type="project" value="UniProtKB-SubCell"/>
</dbReference>
<evidence type="ECO:0000256" key="13">
    <source>
        <dbReference type="SAM" id="Phobius"/>
    </source>
</evidence>
<keyword evidence="6" id="KW-1003">Cell membrane</keyword>
<keyword evidence="17" id="KW-1185">Reference proteome</keyword>
<dbReference type="InterPro" id="IPR020959">
    <property type="entry name" value="ArabinofuranosylTrfase_AftA_C"/>
</dbReference>
<evidence type="ECO:0000256" key="11">
    <source>
        <dbReference type="ARBA" id="ARBA00033184"/>
    </source>
</evidence>
<feature type="domain" description="Arabinofuranosyltransferase AftA N-terminal" evidence="15">
    <location>
        <begin position="25"/>
        <end position="433"/>
    </location>
</feature>
<feature type="transmembrane region" description="Helical" evidence="13">
    <location>
        <begin position="218"/>
        <end position="236"/>
    </location>
</feature>
<keyword evidence="8 13" id="KW-0812">Transmembrane</keyword>
<evidence type="ECO:0000313" key="16">
    <source>
        <dbReference type="EMBL" id="RZS45132.1"/>
    </source>
</evidence>
<protein>
    <recommendedName>
        <fullName evidence="5">Galactan 5-O-arabinofuranosyltransferase</fullName>
        <ecNumber evidence="4">2.4.2.46</ecNumber>
    </recommendedName>
    <alternativeName>
        <fullName evidence="11">Arabinofuranosyltransferase AftA</fullName>
    </alternativeName>
</protein>
<evidence type="ECO:0000256" key="12">
    <source>
        <dbReference type="ARBA" id="ARBA00034030"/>
    </source>
</evidence>
<dbReference type="GO" id="GO:0045227">
    <property type="term" value="P:capsule polysaccharide biosynthetic process"/>
    <property type="evidence" value="ECO:0007669"/>
    <property type="project" value="UniProtKB-UniPathway"/>
</dbReference>
<feature type="transmembrane region" description="Helical" evidence="13">
    <location>
        <begin position="434"/>
        <end position="453"/>
    </location>
</feature>
<comment type="catalytic activity">
    <reaction evidence="12">
        <text>Adds an alpha-D-arabinofuranosyl group from trans,octacis-decaprenylphospho-beta-D-arabinofuranose at the 5-O-position of the eighth, tenth and twelfth galactofuranose unit of the galactofuranan chain of [beta-D-galactofuranosyl-(1-&gt;5)-beta-D-galactofuranosyl-(1-&gt;6)]14-beta-D-galactofuranosyl-(1-&gt;5)-beta-D-galactofuranosyl-(1-&gt;4)-alpha-L-rhamnopyranosyl-(1-&gt;3)-N-acetyl-alpha-D-glucosaminyl-diphospho-trans,octacis-decaprenol.</text>
        <dbReference type="EC" id="2.4.2.46"/>
    </reaction>
</comment>
<sequence>MTVAASTEDARVPSGRTLRRLGVELLLGAIVAAVVSLGLQWLVGRFWTPYPSNVPIAWMTLGCAALLAVGLWLAAARRWPGWATPLSWAGLSALATLPIALLLKGTRYYLGGVEIDQSFRAPYLTRLTESAALADMNYTDVPPYYPAGWFWLGGRFANALGLEGWQAFKPWSMVTLAVSGVLCFALWSVLVRRQVAVVLAMLTTIVGVLHGAGEPYSWVIVATIPPLAVLAWRMLCSLRTGERPIGAAVVLGLALGAFGATYTLLAGFFALLLVLLAVANVVVTQGERILVARRTLVPAAVVAALGIAVALLVWAPYLVAVISGRPTHNAAARFLPEASIYLPTPMLEFSVTGALCLAGVVWIVVAARRSVIAVGLGAVAATCYLWYALSTLALVADTTLLAFRTQVLLIVVLACAGVLGIAKLARFGVRRLPALPVRTLGLLLAFGVLLSLVQQAPSLHEDGVKAAFTDAYPTGGNGANASSKDDPDQYVSQVDSEIRRLTGKRPDELVLLSNSSVLLTAFPYWTYLSGISQYGNPMADFNAREAAVNRWATATTPDRLAAEMDRSPGTRPTVLVLLRDPGGETAFISLIRDAFPADPNGRMYPVTFPMSAFAGPPFTRSDVGPFTVVVRR</sequence>
<dbReference type="InterPro" id="IPR020963">
    <property type="entry name" value="ArabinofuranosylTrfase_AftA_N"/>
</dbReference>
<dbReference type="EC" id="2.4.2.46" evidence="4"/>
<evidence type="ECO:0000256" key="3">
    <source>
        <dbReference type="ARBA" id="ARBA00009655"/>
    </source>
</evidence>
<keyword evidence="7 16" id="KW-0808">Transferase</keyword>
<dbReference type="UniPathway" id="UPA00963"/>
<organism evidence="16 17">
    <name type="scientific">Herbihabitans rhizosphaerae</name>
    <dbReference type="NCBI Taxonomy" id="1872711"/>
    <lineage>
        <taxon>Bacteria</taxon>
        <taxon>Bacillati</taxon>
        <taxon>Actinomycetota</taxon>
        <taxon>Actinomycetes</taxon>
        <taxon>Pseudonocardiales</taxon>
        <taxon>Pseudonocardiaceae</taxon>
        <taxon>Herbihabitans</taxon>
    </lineage>
</organism>
<feature type="transmembrane region" description="Helical" evidence="13">
    <location>
        <begin position="21"/>
        <end position="43"/>
    </location>
</feature>
<evidence type="ECO:0000256" key="10">
    <source>
        <dbReference type="ARBA" id="ARBA00023136"/>
    </source>
</evidence>
<dbReference type="OrthoDB" id="4775300at2"/>
<evidence type="ECO:0000256" key="6">
    <source>
        <dbReference type="ARBA" id="ARBA00022475"/>
    </source>
</evidence>
<evidence type="ECO:0000256" key="2">
    <source>
        <dbReference type="ARBA" id="ARBA00004776"/>
    </source>
</evidence>
<feature type="transmembrane region" description="Helical" evidence="13">
    <location>
        <begin position="295"/>
        <end position="320"/>
    </location>
</feature>
<dbReference type="RefSeq" id="WP_130342713.1">
    <property type="nucleotide sequence ID" value="NZ_SGWQ01000001.1"/>
</dbReference>
<keyword evidence="10 13" id="KW-0472">Membrane</keyword>
<dbReference type="AlphaFoldDB" id="A0A4Q7L9L1"/>
<comment type="subcellular location">
    <subcellularLocation>
        <location evidence="1">Cell membrane</location>
        <topology evidence="1">Multi-pass membrane protein</topology>
    </subcellularLocation>
</comment>
<evidence type="ECO:0000256" key="7">
    <source>
        <dbReference type="ARBA" id="ARBA00022679"/>
    </source>
</evidence>
<feature type="transmembrane region" description="Helical" evidence="13">
    <location>
        <begin position="243"/>
        <end position="260"/>
    </location>
</feature>
<evidence type="ECO:0000259" key="15">
    <source>
        <dbReference type="Pfam" id="PF12250"/>
    </source>
</evidence>
<dbReference type="GO" id="GO:0044038">
    <property type="term" value="P:cell wall macromolecule biosynthetic process"/>
    <property type="evidence" value="ECO:0007669"/>
    <property type="project" value="InterPro"/>
</dbReference>
<comment type="caution">
    <text evidence="16">The sequence shown here is derived from an EMBL/GenBank/DDBJ whole genome shotgun (WGS) entry which is preliminary data.</text>
</comment>
<evidence type="ECO:0000256" key="9">
    <source>
        <dbReference type="ARBA" id="ARBA00022989"/>
    </source>
</evidence>
<comment type="similarity">
    <text evidence="3">Belongs to the glycosyltransferase 85 family.</text>
</comment>
<evidence type="ECO:0000313" key="17">
    <source>
        <dbReference type="Proteomes" id="UP000294257"/>
    </source>
</evidence>
<name>A0A4Q7L9L1_9PSEU</name>
<evidence type="ECO:0000256" key="5">
    <source>
        <dbReference type="ARBA" id="ARBA00020482"/>
    </source>
</evidence>
<dbReference type="Pfam" id="PF12249">
    <property type="entry name" value="AftA_C"/>
    <property type="match status" value="1"/>
</dbReference>
<gene>
    <name evidence="16" type="ORF">EV193_1011019</name>
</gene>
<feature type="transmembrane region" description="Helical" evidence="13">
    <location>
        <begin position="371"/>
        <end position="389"/>
    </location>
</feature>
<feature type="transmembrane region" description="Helical" evidence="13">
    <location>
        <begin position="55"/>
        <end position="74"/>
    </location>
</feature>
<dbReference type="Pfam" id="PF12250">
    <property type="entry name" value="AftA_N"/>
    <property type="match status" value="1"/>
</dbReference>
<evidence type="ECO:0000256" key="4">
    <source>
        <dbReference type="ARBA" id="ARBA00012037"/>
    </source>
</evidence>
<feature type="domain" description="Arabinofuranosyltransferase AftA C-terminal" evidence="14">
    <location>
        <begin position="457"/>
        <end position="631"/>
    </location>
</feature>
<accession>A0A4Q7L9L1</accession>
<comment type="pathway">
    <text evidence="2">Cell wall biogenesis; cell wall polysaccharide biosynthesis.</text>
</comment>
<evidence type="ECO:0000259" key="14">
    <source>
        <dbReference type="Pfam" id="PF12249"/>
    </source>
</evidence>
<evidence type="ECO:0000256" key="1">
    <source>
        <dbReference type="ARBA" id="ARBA00004651"/>
    </source>
</evidence>
<feature type="transmembrane region" description="Helical" evidence="13">
    <location>
        <begin position="401"/>
        <end position="422"/>
    </location>
</feature>
<dbReference type="EMBL" id="SGWQ01000001">
    <property type="protein sequence ID" value="RZS45132.1"/>
    <property type="molecule type" value="Genomic_DNA"/>
</dbReference>
<dbReference type="GO" id="GO:0016757">
    <property type="term" value="F:glycosyltransferase activity"/>
    <property type="evidence" value="ECO:0007669"/>
    <property type="project" value="InterPro"/>
</dbReference>
<reference evidence="16 17" key="1">
    <citation type="submission" date="2019-02" db="EMBL/GenBank/DDBJ databases">
        <title>Genomic Encyclopedia of Type Strains, Phase IV (KMG-IV): sequencing the most valuable type-strain genomes for metagenomic binning, comparative biology and taxonomic classification.</title>
        <authorList>
            <person name="Goeker M."/>
        </authorList>
    </citation>
    <scope>NUCLEOTIDE SEQUENCE [LARGE SCALE GENOMIC DNA]</scope>
    <source>
        <strain evidence="16 17">DSM 101727</strain>
    </source>
</reference>
<feature type="transmembrane region" description="Helical" evidence="13">
    <location>
        <begin position="86"/>
        <end position="103"/>
    </location>
</feature>
<proteinExistence type="inferred from homology"/>
<keyword evidence="9 13" id="KW-1133">Transmembrane helix</keyword>